<evidence type="ECO:0000256" key="3">
    <source>
        <dbReference type="ARBA" id="ARBA00022475"/>
    </source>
</evidence>
<sequence>MSTLTLGQDPHGTPSAPGDDSSTGSAPAPGGAVRNRGRDRGPRRPRWATGLLIGGVLATIAVFLVPLYWLFSSALKPHQQIYTWPLRWIPEALTLENFTQAWNSAPFDRFFLNSIITTSVGTALELTLAILCAYAFVFVEFRFKKVAFVLIVGSLMLPGHVTLIVNYITVANLGWLNSYAGIILPGIASAFAMFLLFQYMRTIDKDILQAAEIDGAGHLRRMVTIVVPLSSPMILTATLIVMIGKWNEYVWPLIVTSTADMRTLPIGLLFLRSQEGYSNWGVIMAGAVFVSLPMLILFFLAQKRIIGGLAAGAMK</sequence>
<keyword evidence="4 7" id="KW-0812">Transmembrane</keyword>
<dbReference type="SUPFAM" id="SSF161098">
    <property type="entry name" value="MetI-like"/>
    <property type="match status" value="1"/>
</dbReference>
<dbReference type="PANTHER" id="PTHR43744">
    <property type="entry name" value="ABC TRANSPORTER PERMEASE PROTEIN MG189-RELATED-RELATED"/>
    <property type="match status" value="1"/>
</dbReference>
<dbReference type="PANTHER" id="PTHR43744:SF13">
    <property type="entry name" value="SN-GLYCEROL-3-PHOSPHATE TRANSPORT INTEGRAL MEMBRANE PROTEIN ABC TRANSPORTER UGPE-RELATED"/>
    <property type="match status" value="1"/>
</dbReference>
<protein>
    <submittedName>
        <fullName evidence="10">ABC-type sugar transport system, permease component</fullName>
    </submittedName>
</protein>
<evidence type="ECO:0000256" key="5">
    <source>
        <dbReference type="ARBA" id="ARBA00022989"/>
    </source>
</evidence>
<dbReference type="OrthoDB" id="3524874at2"/>
<keyword evidence="5 7" id="KW-1133">Transmembrane helix</keyword>
<keyword evidence="6 7" id="KW-0472">Membrane</keyword>
<keyword evidence="10" id="KW-0762">Sugar transport</keyword>
<keyword evidence="2 7" id="KW-0813">Transport</keyword>
<dbReference type="CDD" id="cd06261">
    <property type="entry name" value="TM_PBP2"/>
    <property type="match status" value="1"/>
</dbReference>
<evidence type="ECO:0000256" key="6">
    <source>
        <dbReference type="ARBA" id="ARBA00023136"/>
    </source>
</evidence>
<dbReference type="STRING" id="446465.Bfae_30850"/>
<dbReference type="EMBL" id="CP001643">
    <property type="protein sequence ID" value="ACU86845.1"/>
    <property type="molecule type" value="Genomic_DNA"/>
</dbReference>
<evidence type="ECO:0000313" key="10">
    <source>
        <dbReference type="EMBL" id="ACU86845.1"/>
    </source>
</evidence>
<feature type="transmembrane region" description="Helical" evidence="7">
    <location>
        <begin position="146"/>
        <end position="168"/>
    </location>
</feature>
<dbReference type="Proteomes" id="UP000001919">
    <property type="component" value="Chromosome"/>
</dbReference>
<dbReference type="GO" id="GO:0055085">
    <property type="term" value="P:transmembrane transport"/>
    <property type="evidence" value="ECO:0007669"/>
    <property type="project" value="InterPro"/>
</dbReference>
<evidence type="ECO:0000256" key="8">
    <source>
        <dbReference type="SAM" id="MobiDB-lite"/>
    </source>
</evidence>
<dbReference type="GO" id="GO:0005886">
    <property type="term" value="C:plasma membrane"/>
    <property type="evidence" value="ECO:0007669"/>
    <property type="project" value="UniProtKB-SubCell"/>
</dbReference>
<keyword evidence="3" id="KW-1003">Cell membrane</keyword>
<feature type="transmembrane region" description="Helical" evidence="7">
    <location>
        <begin position="180"/>
        <end position="200"/>
    </location>
</feature>
<feature type="transmembrane region" description="Helical" evidence="7">
    <location>
        <begin position="110"/>
        <end position="139"/>
    </location>
</feature>
<evidence type="ECO:0000313" key="11">
    <source>
        <dbReference type="Proteomes" id="UP000001919"/>
    </source>
</evidence>
<evidence type="ECO:0000256" key="1">
    <source>
        <dbReference type="ARBA" id="ARBA00004651"/>
    </source>
</evidence>
<dbReference type="AlphaFoldDB" id="C7MAV8"/>
<comment type="similarity">
    <text evidence="7">Belongs to the binding-protein-dependent transport system permease family.</text>
</comment>
<evidence type="ECO:0000256" key="7">
    <source>
        <dbReference type="RuleBase" id="RU363032"/>
    </source>
</evidence>
<evidence type="ECO:0000256" key="2">
    <source>
        <dbReference type="ARBA" id="ARBA00022448"/>
    </source>
</evidence>
<feature type="transmembrane region" description="Helical" evidence="7">
    <location>
        <begin position="221"/>
        <end position="243"/>
    </location>
</feature>
<evidence type="ECO:0000259" key="9">
    <source>
        <dbReference type="PROSITE" id="PS50928"/>
    </source>
</evidence>
<gene>
    <name evidence="10" type="ordered locus">Bfae_30850</name>
</gene>
<dbReference type="InterPro" id="IPR035906">
    <property type="entry name" value="MetI-like_sf"/>
</dbReference>
<feature type="domain" description="ABC transmembrane type-1" evidence="9">
    <location>
        <begin position="111"/>
        <end position="301"/>
    </location>
</feature>
<keyword evidence="11" id="KW-1185">Reference proteome</keyword>
<dbReference type="HOGENOM" id="CLU_016047_1_1_11"/>
<name>C7MAV8_BRAFD</name>
<dbReference type="KEGG" id="bfa:Bfae_30850"/>
<dbReference type="InterPro" id="IPR000515">
    <property type="entry name" value="MetI-like"/>
</dbReference>
<dbReference type="Pfam" id="PF00528">
    <property type="entry name" value="BPD_transp_1"/>
    <property type="match status" value="1"/>
</dbReference>
<dbReference type="PROSITE" id="PS50928">
    <property type="entry name" value="ABC_TM1"/>
    <property type="match status" value="1"/>
</dbReference>
<accession>C7MAV8</accession>
<feature type="transmembrane region" description="Helical" evidence="7">
    <location>
        <begin position="280"/>
        <end position="301"/>
    </location>
</feature>
<organism evidence="10 11">
    <name type="scientific">Brachybacterium faecium (strain ATCC 43885 / DSM 4810 / JCM 11609 / LMG 19847 / NBRC 14762 / NCIMB 9860 / 6-10)</name>
    <dbReference type="NCBI Taxonomy" id="446465"/>
    <lineage>
        <taxon>Bacteria</taxon>
        <taxon>Bacillati</taxon>
        <taxon>Actinomycetota</taxon>
        <taxon>Actinomycetes</taxon>
        <taxon>Micrococcales</taxon>
        <taxon>Dermabacteraceae</taxon>
        <taxon>Brachybacterium</taxon>
    </lineage>
</organism>
<feature type="region of interest" description="Disordered" evidence="8">
    <location>
        <begin position="1"/>
        <end position="42"/>
    </location>
</feature>
<evidence type="ECO:0000256" key="4">
    <source>
        <dbReference type="ARBA" id="ARBA00022692"/>
    </source>
</evidence>
<dbReference type="Gene3D" id="1.10.3720.10">
    <property type="entry name" value="MetI-like"/>
    <property type="match status" value="1"/>
</dbReference>
<comment type="subcellular location">
    <subcellularLocation>
        <location evidence="1 7">Cell membrane</location>
        <topology evidence="1 7">Multi-pass membrane protein</topology>
    </subcellularLocation>
</comment>
<feature type="transmembrane region" description="Helical" evidence="7">
    <location>
        <begin position="47"/>
        <end position="71"/>
    </location>
</feature>
<reference evidence="10 11" key="1">
    <citation type="journal article" date="2009" name="Stand. Genomic Sci.">
        <title>Complete genome sequence of Brachybacterium faecium type strain (Schefferle 6-10).</title>
        <authorList>
            <person name="Lapidus A."/>
            <person name="Pukall R."/>
            <person name="Labuttii K."/>
            <person name="Copeland A."/>
            <person name="Del Rio T.G."/>
            <person name="Nolan M."/>
            <person name="Chen F."/>
            <person name="Lucas S."/>
            <person name="Tice H."/>
            <person name="Cheng J.F."/>
            <person name="Bruce D."/>
            <person name="Goodwin L."/>
            <person name="Pitluck S."/>
            <person name="Rohde M."/>
            <person name="Goker M."/>
            <person name="Pati A."/>
            <person name="Ivanova N."/>
            <person name="Mavrommatis K."/>
            <person name="Chen A."/>
            <person name="Palaniappan K."/>
            <person name="D'haeseleer P."/>
            <person name="Chain P."/>
            <person name="Bristow J."/>
            <person name="Eisen J.A."/>
            <person name="Markowitz V."/>
            <person name="Hugenholtz P."/>
            <person name="Kyrpides N.C."/>
            <person name="Klenk H.P."/>
        </authorList>
    </citation>
    <scope>NUCLEOTIDE SEQUENCE [LARGE SCALE GENOMIC DNA]</scope>
    <source>
        <strain evidence="11">ATCC 43885 / DSM 4810 / JCM 11609 / LMG 19847 / NBRC 14762 / NCIMB 9860 / 6-10</strain>
    </source>
</reference>
<dbReference type="PATRIC" id="fig|446465.5.peg.3053"/>
<proteinExistence type="inferred from homology"/>
<dbReference type="eggNOG" id="COG0395">
    <property type="taxonomic scope" value="Bacteria"/>
</dbReference>